<dbReference type="Proteomes" id="UP000319627">
    <property type="component" value="Unassembled WGS sequence"/>
</dbReference>
<evidence type="ECO:0000313" key="4">
    <source>
        <dbReference type="Proteomes" id="UP000319627"/>
    </source>
</evidence>
<dbReference type="RefSeq" id="WP_144570708.1">
    <property type="nucleotide sequence ID" value="NZ_VLKG01000003.1"/>
</dbReference>
<keyword evidence="4" id="KW-1185">Reference proteome</keyword>
<organism evidence="3 4">
    <name type="scientific">Azomonas agilis</name>
    <dbReference type="NCBI Taxonomy" id="116849"/>
    <lineage>
        <taxon>Bacteria</taxon>
        <taxon>Pseudomonadati</taxon>
        <taxon>Pseudomonadota</taxon>
        <taxon>Gammaproteobacteria</taxon>
        <taxon>Pseudomonadales</taxon>
        <taxon>Pseudomonadaceae</taxon>
        <taxon>Azomonas</taxon>
    </lineage>
</organism>
<dbReference type="InterPro" id="IPR025498">
    <property type="entry name" value="DUF4389"/>
</dbReference>
<dbReference type="OrthoDB" id="5766995at2"/>
<gene>
    <name evidence="3" type="ORF">LX59_00968</name>
</gene>
<dbReference type="AlphaFoldDB" id="A0A562IYH1"/>
<sequence length="108" mass="12422">MNHSPKTTRIQERESLILRLVWMLVFVCAWQLAELLLLLVVLAQVALRLLNGQVNTDLQAFGDSLSQYIAQIGRFGCFSTEQKPWPLSDWPRPRGPVLEYTDLQSKRP</sequence>
<evidence type="ECO:0000256" key="2">
    <source>
        <dbReference type="SAM" id="Phobius"/>
    </source>
</evidence>
<keyword evidence="2" id="KW-1133">Transmembrane helix</keyword>
<evidence type="ECO:0000313" key="3">
    <source>
        <dbReference type="EMBL" id="TWH76049.1"/>
    </source>
</evidence>
<reference evidence="3 4" key="1">
    <citation type="submission" date="2019-07" db="EMBL/GenBank/DDBJ databases">
        <title>Genomic Encyclopedia of Type Strains, Phase I: the one thousand microbial genomes (KMG-I) project.</title>
        <authorList>
            <person name="Kyrpides N."/>
        </authorList>
    </citation>
    <scope>NUCLEOTIDE SEQUENCE [LARGE SCALE GENOMIC DNA]</scope>
    <source>
        <strain evidence="3 4">DSM 375</strain>
    </source>
</reference>
<dbReference type="Pfam" id="PF14333">
    <property type="entry name" value="DUF4389"/>
    <property type="match status" value="1"/>
</dbReference>
<keyword evidence="2" id="KW-0812">Transmembrane</keyword>
<feature type="region of interest" description="Disordered" evidence="1">
    <location>
        <begin position="88"/>
        <end position="108"/>
    </location>
</feature>
<comment type="caution">
    <text evidence="3">The sequence shown here is derived from an EMBL/GenBank/DDBJ whole genome shotgun (WGS) entry which is preliminary data.</text>
</comment>
<proteinExistence type="predicted"/>
<keyword evidence="2" id="KW-0472">Membrane</keyword>
<accession>A0A562IYH1</accession>
<evidence type="ECO:0000256" key="1">
    <source>
        <dbReference type="SAM" id="MobiDB-lite"/>
    </source>
</evidence>
<feature type="transmembrane region" description="Helical" evidence="2">
    <location>
        <begin position="20"/>
        <end position="47"/>
    </location>
</feature>
<protein>
    <submittedName>
        <fullName evidence="3">Uncharacterized protein DUF4389</fullName>
    </submittedName>
</protein>
<name>A0A562IYH1_9GAMM</name>
<dbReference type="EMBL" id="VLKG01000003">
    <property type="protein sequence ID" value="TWH76049.1"/>
    <property type="molecule type" value="Genomic_DNA"/>
</dbReference>